<evidence type="ECO:0000256" key="4">
    <source>
        <dbReference type="ARBA" id="ARBA00022989"/>
    </source>
</evidence>
<evidence type="ECO:0000313" key="9">
    <source>
        <dbReference type="Proteomes" id="UP000295632"/>
    </source>
</evidence>
<name>A0A4R6U884_9BACI</name>
<evidence type="ECO:0000256" key="1">
    <source>
        <dbReference type="ARBA" id="ARBA00004127"/>
    </source>
</evidence>
<keyword evidence="5 6" id="KW-0472">Membrane</keyword>
<dbReference type="SUPFAM" id="SSF103481">
    <property type="entry name" value="Multidrug resistance efflux transporter EmrE"/>
    <property type="match status" value="2"/>
</dbReference>
<evidence type="ECO:0000259" key="7">
    <source>
        <dbReference type="Pfam" id="PF00892"/>
    </source>
</evidence>
<evidence type="ECO:0000256" key="3">
    <source>
        <dbReference type="ARBA" id="ARBA00022692"/>
    </source>
</evidence>
<dbReference type="PANTHER" id="PTHR32322:SF9">
    <property type="entry name" value="AMINO-ACID METABOLITE EFFLUX PUMP-RELATED"/>
    <property type="match status" value="1"/>
</dbReference>
<dbReference type="InterPro" id="IPR050638">
    <property type="entry name" value="AA-Vitamin_Transporters"/>
</dbReference>
<proteinExistence type="inferred from homology"/>
<protein>
    <submittedName>
        <fullName evidence="8">Drug/metabolite transporter (DMT)-like permease</fullName>
    </submittedName>
</protein>
<dbReference type="AlphaFoldDB" id="A0A4R6U884"/>
<keyword evidence="4 6" id="KW-1133">Transmembrane helix</keyword>
<accession>A0A4R6U884</accession>
<feature type="transmembrane region" description="Helical" evidence="6">
    <location>
        <begin position="146"/>
        <end position="164"/>
    </location>
</feature>
<dbReference type="PANTHER" id="PTHR32322">
    <property type="entry name" value="INNER MEMBRANE TRANSPORTER"/>
    <property type="match status" value="1"/>
</dbReference>
<organism evidence="8 9">
    <name type="scientific">Aureibacillus halotolerans</name>
    <dbReference type="NCBI Taxonomy" id="1508390"/>
    <lineage>
        <taxon>Bacteria</taxon>
        <taxon>Bacillati</taxon>
        <taxon>Bacillota</taxon>
        <taxon>Bacilli</taxon>
        <taxon>Bacillales</taxon>
        <taxon>Bacillaceae</taxon>
        <taxon>Aureibacillus</taxon>
    </lineage>
</organism>
<comment type="caution">
    <text evidence="8">The sequence shown here is derived from an EMBL/GenBank/DDBJ whole genome shotgun (WGS) entry which is preliminary data.</text>
</comment>
<feature type="transmembrane region" description="Helical" evidence="6">
    <location>
        <begin position="7"/>
        <end position="26"/>
    </location>
</feature>
<gene>
    <name evidence="8" type="ORF">EV213_10119</name>
</gene>
<evidence type="ECO:0000256" key="6">
    <source>
        <dbReference type="SAM" id="Phobius"/>
    </source>
</evidence>
<keyword evidence="9" id="KW-1185">Reference proteome</keyword>
<dbReference type="Gene3D" id="1.10.3730.20">
    <property type="match status" value="1"/>
</dbReference>
<reference evidence="8 9" key="1">
    <citation type="submission" date="2019-03" db="EMBL/GenBank/DDBJ databases">
        <title>Genomic Encyclopedia of Type Strains, Phase IV (KMG-IV): sequencing the most valuable type-strain genomes for metagenomic binning, comparative biology and taxonomic classification.</title>
        <authorList>
            <person name="Goeker M."/>
        </authorList>
    </citation>
    <scope>NUCLEOTIDE SEQUENCE [LARGE SCALE GENOMIC DNA]</scope>
    <source>
        <strain evidence="8 9">DSM 28697</strain>
    </source>
</reference>
<feature type="transmembrane region" description="Helical" evidence="6">
    <location>
        <begin position="93"/>
        <end position="114"/>
    </location>
</feature>
<dbReference type="RefSeq" id="WP_133578440.1">
    <property type="nucleotide sequence ID" value="NZ_SNYJ01000001.1"/>
</dbReference>
<feature type="transmembrane region" description="Helical" evidence="6">
    <location>
        <begin position="176"/>
        <end position="199"/>
    </location>
</feature>
<evidence type="ECO:0000256" key="2">
    <source>
        <dbReference type="ARBA" id="ARBA00007362"/>
    </source>
</evidence>
<comment type="subcellular location">
    <subcellularLocation>
        <location evidence="1">Endomembrane system</location>
        <topology evidence="1">Multi-pass membrane protein</topology>
    </subcellularLocation>
</comment>
<feature type="transmembrane region" description="Helical" evidence="6">
    <location>
        <begin position="63"/>
        <end position="81"/>
    </location>
</feature>
<sequence length="291" mass="31336">MVRLYSALVALSLIWGLSFVFMKWLLDPAGVWGTVFLRCSAGMIILLPLVWRQRKRLPKPFPWKALLFVGIFNSTLPWALIPLSETMIDSTTASVLNATTPIWTAIVGTAFFALPLTFRQWVGAGLGFLGILVLIEFDLAGVVSSGWVGVGTMLLAALCYAFAAQSTKRFLSDVPIVFISIGSLMTGAIASACMVALTTPIQWEELGDVKGILSIIGLGCLGSGVAYLLFYFLAIKGSPNFAASVTYVVPITAIFWGALLLNEPITEHIFIGLGCIAMGVYFSGKKKPLKA</sequence>
<feature type="transmembrane region" description="Helical" evidence="6">
    <location>
        <begin position="211"/>
        <end position="234"/>
    </location>
</feature>
<dbReference type="OrthoDB" id="67135at2"/>
<dbReference type="GO" id="GO:0016020">
    <property type="term" value="C:membrane"/>
    <property type="evidence" value="ECO:0007669"/>
    <property type="project" value="UniProtKB-SubCell"/>
</dbReference>
<dbReference type="Pfam" id="PF00892">
    <property type="entry name" value="EamA"/>
    <property type="match status" value="2"/>
</dbReference>
<feature type="transmembrane region" description="Helical" evidence="6">
    <location>
        <begin position="32"/>
        <end position="51"/>
    </location>
</feature>
<feature type="domain" description="EamA" evidence="7">
    <location>
        <begin position="7"/>
        <end position="134"/>
    </location>
</feature>
<evidence type="ECO:0000256" key="5">
    <source>
        <dbReference type="ARBA" id="ARBA00023136"/>
    </source>
</evidence>
<feature type="transmembrane region" description="Helical" evidence="6">
    <location>
        <begin position="121"/>
        <end position="140"/>
    </location>
</feature>
<feature type="transmembrane region" description="Helical" evidence="6">
    <location>
        <begin position="241"/>
        <end position="259"/>
    </location>
</feature>
<dbReference type="InterPro" id="IPR037185">
    <property type="entry name" value="EmrE-like"/>
</dbReference>
<dbReference type="Proteomes" id="UP000295632">
    <property type="component" value="Unassembled WGS sequence"/>
</dbReference>
<keyword evidence="3 6" id="KW-0812">Transmembrane</keyword>
<evidence type="ECO:0000313" key="8">
    <source>
        <dbReference type="EMBL" id="TDQ42591.1"/>
    </source>
</evidence>
<feature type="transmembrane region" description="Helical" evidence="6">
    <location>
        <begin position="265"/>
        <end position="284"/>
    </location>
</feature>
<dbReference type="EMBL" id="SNYJ01000001">
    <property type="protein sequence ID" value="TDQ42591.1"/>
    <property type="molecule type" value="Genomic_DNA"/>
</dbReference>
<dbReference type="InterPro" id="IPR000620">
    <property type="entry name" value="EamA_dom"/>
</dbReference>
<comment type="similarity">
    <text evidence="2">Belongs to the EamA transporter family.</text>
</comment>
<feature type="domain" description="EamA" evidence="7">
    <location>
        <begin position="149"/>
        <end position="282"/>
    </location>
</feature>